<gene>
    <name evidence="6" type="ORF">BDA99DRAFT_428552</name>
</gene>
<keyword evidence="7" id="KW-1185">Reference proteome</keyword>
<comment type="subcellular location">
    <subcellularLocation>
        <location evidence="1">Nucleus</location>
    </subcellularLocation>
</comment>
<evidence type="ECO:0000313" key="6">
    <source>
        <dbReference type="EMBL" id="KAI9278707.1"/>
    </source>
</evidence>
<organism evidence="6 7">
    <name type="scientific">Phascolomyces articulosus</name>
    <dbReference type="NCBI Taxonomy" id="60185"/>
    <lineage>
        <taxon>Eukaryota</taxon>
        <taxon>Fungi</taxon>
        <taxon>Fungi incertae sedis</taxon>
        <taxon>Mucoromycota</taxon>
        <taxon>Mucoromycotina</taxon>
        <taxon>Mucoromycetes</taxon>
        <taxon>Mucorales</taxon>
        <taxon>Lichtheimiaceae</taxon>
        <taxon>Phascolomyces</taxon>
    </lineage>
</organism>
<dbReference type="GO" id="GO:0000077">
    <property type="term" value="P:DNA damage checkpoint signaling"/>
    <property type="evidence" value="ECO:0007669"/>
    <property type="project" value="InterPro"/>
</dbReference>
<protein>
    <submittedName>
        <fullName evidence="6">Repair protein Rad1/Rec1/Rad17-domain-containing protein</fullName>
    </submittedName>
</protein>
<evidence type="ECO:0000256" key="5">
    <source>
        <dbReference type="ARBA" id="ARBA00023242"/>
    </source>
</evidence>
<dbReference type="Gene3D" id="3.70.10.10">
    <property type="match status" value="1"/>
</dbReference>
<evidence type="ECO:0000256" key="4">
    <source>
        <dbReference type="ARBA" id="ARBA00023204"/>
    </source>
</evidence>
<sequence length="192" mass="21753">MATTTTTATTTTNVFSGEVNSVRTVLNLLKSIQMIKNIATCNIYDEGITFTVIETHRVKAIAYLRRHMFEIYGKQEGQDIPTFGINLNTLIDSLSLFGPASSPAADTCKIRYPSTGTHLEIIRDDRENDASTQCRLVTLDPDRENLELDLNDEPNLSQRAIMKVYMELCFLKYIYIYINIKIERECGVCLLL</sequence>
<dbReference type="GO" id="GO:0030896">
    <property type="term" value="C:checkpoint clamp complex"/>
    <property type="evidence" value="ECO:0007669"/>
    <property type="project" value="TreeGrafter"/>
</dbReference>
<keyword evidence="4" id="KW-0234">DNA repair</keyword>
<dbReference type="Proteomes" id="UP001209540">
    <property type="component" value="Unassembled WGS sequence"/>
</dbReference>
<dbReference type="PANTHER" id="PTHR10870:SF0">
    <property type="entry name" value="CELL CYCLE CHECKPOINT PROTEIN RAD1"/>
    <property type="match status" value="1"/>
</dbReference>
<comment type="similarity">
    <text evidence="2">Belongs to the rad1 family.</text>
</comment>
<evidence type="ECO:0000256" key="2">
    <source>
        <dbReference type="ARBA" id="ARBA00010991"/>
    </source>
</evidence>
<accession>A0AAD5KRY8</accession>
<keyword evidence="3" id="KW-0227">DNA damage</keyword>
<name>A0AAD5KRY8_9FUNG</name>
<comment type="caution">
    <text evidence="6">The sequence shown here is derived from an EMBL/GenBank/DDBJ whole genome shotgun (WGS) entry which is preliminary data.</text>
</comment>
<reference evidence="6" key="1">
    <citation type="journal article" date="2022" name="IScience">
        <title>Evolution of zygomycete secretomes and the origins of terrestrial fungal ecologies.</title>
        <authorList>
            <person name="Chang Y."/>
            <person name="Wang Y."/>
            <person name="Mondo S."/>
            <person name="Ahrendt S."/>
            <person name="Andreopoulos W."/>
            <person name="Barry K."/>
            <person name="Beard J."/>
            <person name="Benny G.L."/>
            <person name="Blankenship S."/>
            <person name="Bonito G."/>
            <person name="Cuomo C."/>
            <person name="Desiro A."/>
            <person name="Gervers K.A."/>
            <person name="Hundley H."/>
            <person name="Kuo A."/>
            <person name="LaButti K."/>
            <person name="Lang B.F."/>
            <person name="Lipzen A."/>
            <person name="O'Donnell K."/>
            <person name="Pangilinan J."/>
            <person name="Reynolds N."/>
            <person name="Sandor L."/>
            <person name="Smith M.E."/>
            <person name="Tsang A."/>
            <person name="Grigoriev I.V."/>
            <person name="Stajich J.E."/>
            <person name="Spatafora J.W."/>
        </authorList>
    </citation>
    <scope>NUCLEOTIDE SEQUENCE</scope>
    <source>
        <strain evidence="6">RSA 2281</strain>
    </source>
</reference>
<proteinExistence type="inferred from homology"/>
<dbReference type="GO" id="GO:0006281">
    <property type="term" value="P:DNA repair"/>
    <property type="evidence" value="ECO:0007669"/>
    <property type="project" value="UniProtKB-KW"/>
</dbReference>
<evidence type="ECO:0000256" key="1">
    <source>
        <dbReference type="ARBA" id="ARBA00004123"/>
    </source>
</evidence>
<evidence type="ECO:0000313" key="7">
    <source>
        <dbReference type="Proteomes" id="UP001209540"/>
    </source>
</evidence>
<dbReference type="Pfam" id="PF02144">
    <property type="entry name" value="Rad1"/>
    <property type="match status" value="1"/>
</dbReference>
<dbReference type="EMBL" id="JAIXMP010000001">
    <property type="protein sequence ID" value="KAI9278707.1"/>
    <property type="molecule type" value="Genomic_DNA"/>
</dbReference>
<reference evidence="6" key="2">
    <citation type="submission" date="2023-02" db="EMBL/GenBank/DDBJ databases">
        <authorList>
            <consortium name="DOE Joint Genome Institute"/>
            <person name="Mondo S.J."/>
            <person name="Chang Y."/>
            <person name="Wang Y."/>
            <person name="Ahrendt S."/>
            <person name="Andreopoulos W."/>
            <person name="Barry K."/>
            <person name="Beard J."/>
            <person name="Benny G.L."/>
            <person name="Blankenship S."/>
            <person name="Bonito G."/>
            <person name="Cuomo C."/>
            <person name="Desiro A."/>
            <person name="Gervers K.A."/>
            <person name="Hundley H."/>
            <person name="Kuo A."/>
            <person name="LaButti K."/>
            <person name="Lang B.F."/>
            <person name="Lipzen A."/>
            <person name="O'Donnell K."/>
            <person name="Pangilinan J."/>
            <person name="Reynolds N."/>
            <person name="Sandor L."/>
            <person name="Smith M.W."/>
            <person name="Tsang A."/>
            <person name="Grigoriev I.V."/>
            <person name="Stajich J.E."/>
            <person name="Spatafora J.W."/>
        </authorList>
    </citation>
    <scope>NUCLEOTIDE SEQUENCE</scope>
    <source>
        <strain evidence="6">RSA 2281</strain>
    </source>
</reference>
<dbReference type="InterPro" id="IPR003021">
    <property type="entry name" value="Rad1_Rec1_Rad17"/>
</dbReference>
<dbReference type="PANTHER" id="PTHR10870">
    <property type="entry name" value="CELL CYCLE CHECKPOINT PROTEIN RAD1"/>
    <property type="match status" value="1"/>
</dbReference>
<keyword evidence="5" id="KW-0539">Nucleus</keyword>
<evidence type="ECO:0000256" key="3">
    <source>
        <dbReference type="ARBA" id="ARBA00022763"/>
    </source>
</evidence>
<dbReference type="AlphaFoldDB" id="A0AAD5KRY8"/>